<dbReference type="EMBL" id="GBRH01214820">
    <property type="protein sequence ID" value="JAD83075.1"/>
    <property type="molecule type" value="Transcribed_RNA"/>
</dbReference>
<name>A0A0A9DBP4_ARUDO</name>
<evidence type="ECO:0000313" key="1">
    <source>
        <dbReference type="EMBL" id="JAD83075.1"/>
    </source>
</evidence>
<sequence length="42" mass="4793">MSLNNNGQKQRKCLVELTWTQESGCLMTPINYPSVSRLHDSI</sequence>
<proteinExistence type="predicted"/>
<reference evidence="1" key="1">
    <citation type="submission" date="2014-09" db="EMBL/GenBank/DDBJ databases">
        <authorList>
            <person name="Magalhaes I.L.F."/>
            <person name="Oliveira U."/>
            <person name="Santos F.R."/>
            <person name="Vidigal T.H.D.A."/>
            <person name="Brescovit A.D."/>
            <person name="Santos A.J."/>
        </authorList>
    </citation>
    <scope>NUCLEOTIDE SEQUENCE</scope>
    <source>
        <tissue evidence="1">Shoot tissue taken approximately 20 cm above the soil surface</tissue>
    </source>
</reference>
<organism evidence="1">
    <name type="scientific">Arundo donax</name>
    <name type="common">Giant reed</name>
    <name type="synonym">Donax arundinaceus</name>
    <dbReference type="NCBI Taxonomy" id="35708"/>
    <lineage>
        <taxon>Eukaryota</taxon>
        <taxon>Viridiplantae</taxon>
        <taxon>Streptophyta</taxon>
        <taxon>Embryophyta</taxon>
        <taxon>Tracheophyta</taxon>
        <taxon>Spermatophyta</taxon>
        <taxon>Magnoliopsida</taxon>
        <taxon>Liliopsida</taxon>
        <taxon>Poales</taxon>
        <taxon>Poaceae</taxon>
        <taxon>PACMAD clade</taxon>
        <taxon>Arundinoideae</taxon>
        <taxon>Arundineae</taxon>
        <taxon>Arundo</taxon>
    </lineage>
</organism>
<reference evidence="1" key="2">
    <citation type="journal article" date="2015" name="Data Brief">
        <title>Shoot transcriptome of the giant reed, Arundo donax.</title>
        <authorList>
            <person name="Barrero R.A."/>
            <person name="Guerrero F.D."/>
            <person name="Moolhuijzen P."/>
            <person name="Goolsby J.A."/>
            <person name="Tidwell J."/>
            <person name="Bellgard S.E."/>
            <person name="Bellgard M.I."/>
        </authorList>
    </citation>
    <scope>NUCLEOTIDE SEQUENCE</scope>
    <source>
        <tissue evidence="1">Shoot tissue taken approximately 20 cm above the soil surface</tissue>
    </source>
</reference>
<protein>
    <submittedName>
        <fullName evidence="1">Cop9 complex subunit, putative</fullName>
    </submittedName>
</protein>
<dbReference type="AlphaFoldDB" id="A0A0A9DBP4"/>
<accession>A0A0A9DBP4</accession>